<dbReference type="RefSeq" id="WP_070110574.1">
    <property type="nucleotide sequence ID" value="NZ_LZFO01000023.1"/>
</dbReference>
<dbReference type="EMBL" id="LZFO01000023">
    <property type="protein sequence ID" value="OFI05594.1"/>
    <property type="molecule type" value="Genomic_DNA"/>
</dbReference>
<dbReference type="InterPro" id="IPR009078">
    <property type="entry name" value="Ferritin-like_SF"/>
</dbReference>
<comment type="caution">
    <text evidence="1">The sequence shown here is derived from an EMBL/GenBank/DDBJ whole genome shotgun (WGS) entry which is preliminary data.</text>
</comment>
<dbReference type="CDD" id="cd01045">
    <property type="entry name" value="Ferritin_like_AB"/>
    <property type="match status" value="1"/>
</dbReference>
<dbReference type="PATRIC" id="fig|1121290.3.peg.1587"/>
<name>A0A1E8EXT9_9CLOT</name>
<dbReference type="InterPro" id="IPR012347">
    <property type="entry name" value="Ferritin-like"/>
</dbReference>
<protein>
    <submittedName>
        <fullName evidence="1">Rubrerythrin</fullName>
    </submittedName>
</protein>
<dbReference type="SUPFAM" id="SSF47240">
    <property type="entry name" value="Ferritin-like"/>
    <property type="match status" value="1"/>
</dbReference>
<gene>
    <name evidence="1" type="ORF">CLOACE_16000</name>
</gene>
<reference evidence="1 2" key="1">
    <citation type="submission" date="2016-06" db="EMBL/GenBank/DDBJ databases">
        <title>Genome sequence of Clostridium acetireducens DSM 10703.</title>
        <authorList>
            <person name="Poehlein A."/>
            <person name="Fluechter S."/>
            <person name="Duerre P."/>
            <person name="Daniel R."/>
        </authorList>
    </citation>
    <scope>NUCLEOTIDE SEQUENCE [LARGE SCALE GENOMIC DNA]</scope>
    <source>
        <strain evidence="1 2">DSM 10703</strain>
    </source>
</reference>
<accession>A0A1E8EXT9</accession>
<evidence type="ECO:0000313" key="2">
    <source>
        <dbReference type="Proteomes" id="UP000175744"/>
    </source>
</evidence>
<evidence type="ECO:0000313" key="1">
    <source>
        <dbReference type="EMBL" id="OFI05594.1"/>
    </source>
</evidence>
<proteinExistence type="predicted"/>
<dbReference type="STRING" id="1121290.CLAOCE_16000"/>
<organism evidence="1 2">
    <name type="scientific">Clostridium acetireducens DSM 10703</name>
    <dbReference type="NCBI Taxonomy" id="1121290"/>
    <lineage>
        <taxon>Bacteria</taxon>
        <taxon>Bacillati</taxon>
        <taxon>Bacillota</taxon>
        <taxon>Clostridia</taxon>
        <taxon>Eubacteriales</taxon>
        <taxon>Clostridiaceae</taxon>
        <taxon>Clostridium</taxon>
    </lineage>
</organism>
<dbReference type="OrthoDB" id="1926194at2"/>
<dbReference type="Pfam" id="PF13668">
    <property type="entry name" value="Ferritin_2"/>
    <property type="match status" value="1"/>
</dbReference>
<keyword evidence="2" id="KW-1185">Reference proteome</keyword>
<dbReference type="Proteomes" id="UP000175744">
    <property type="component" value="Unassembled WGS sequence"/>
</dbReference>
<dbReference type="AlphaFoldDB" id="A0A1E8EXT9"/>
<dbReference type="Gene3D" id="1.20.1260.10">
    <property type="match status" value="1"/>
</dbReference>
<sequence>MKKLVCLICGMEINEKNYNFNNLAFIQCNTKDDIKYCPFCGVGKEYLIGENEYSDNYFKNLKLDNNTLKILDHAMKLEVFNGDFYKKASVLAKDEKIKKMFQDLSRVEFLHARVHKNLGNFKELPKLKEIDYKKYKEDKVLLDLACKREKHAVEYYKKYGNEVSDDKIKNVFCALADVERIHIKLTN</sequence>